<evidence type="ECO:0000313" key="1">
    <source>
        <dbReference type="EMBL" id="QBQ16577.1"/>
    </source>
</evidence>
<dbReference type="PROSITE" id="PS51257">
    <property type="entry name" value="PROKAR_LIPOPROTEIN"/>
    <property type="match status" value="1"/>
</dbReference>
<sequence length="174" mass="19075">MKIKIIIGLLCMGILTGCGNDEDSKSNTPLTPAEKIAKMENSGELPKLDRTDTVAGIDADQNGIRDDIDAYIQKTYPTEEQRKAVSQYAKQLQKKLLADTQNKILVKQITNEGSRAIGCIYERFSNGDSKNGSVVQEILGVTTNTKPRLSAYMQFDKALDGTVISLPSEDVCDE</sequence>
<dbReference type="Proteomes" id="UP000294395">
    <property type="component" value="Chromosome"/>
</dbReference>
<name>A0A4P7B4J0_ACIHA</name>
<accession>A0A4P7B4J0</accession>
<reference evidence="1 2" key="1">
    <citation type="submission" date="2019-03" db="EMBL/GenBank/DDBJ databases">
        <title>Complete genome sequence of two outbreak-associated Acinetobacter haemolyticus strains.</title>
        <authorList>
            <person name="Bai L."/>
            <person name="Zhang S.-C."/>
            <person name="Deng Y."/>
            <person name="Song C.-C."/>
            <person name="Kang G.-B."/>
            <person name="Dong Y."/>
            <person name="Wang Y."/>
            <person name="Gao F."/>
            <person name="Huang H."/>
        </authorList>
    </citation>
    <scope>NUCLEOTIDE SEQUENCE [LARGE SCALE GENOMIC DNA]</scope>
    <source>
        <strain evidence="1 2">TJR01</strain>
    </source>
</reference>
<gene>
    <name evidence="1" type="ORF">AHTJR_09910</name>
</gene>
<proteinExistence type="predicted"/>
<evidence type="ECO:0008006" key="3">
    <source>
        <dbReference type="Google" id="ProtNLM"/>
    </source>
</evidence>
<organism evidence="1 2">
    <name type="scientific">Acinetobacter haemolyticus</name>
    <dbReference type="NCBI Taxonomy" id="29430"/>
    <lineage>
        <taxon>Bacteria</taxon>
        <taxon>Pseudomonadati</taxon>
        <taxon>Pseudomonadota</taxon>
        <taxon>Gammaproteobacteria</taxon>
        <taxon>Moraxellales</taxon>
        <taxon>Moraxellaceae</taxon>
        <taxon>Acinetobacter</taxon>
    </lineage>
</organism>
<protein>
    <recommendedName>
        <fullName evidence="3">Lipoprotein</fullName>
    </recommendedName>
</protein>
<evidence type="ECO:0000313" key="2">
    <source>
        <dbReference type="Proteomes" id="UP000294395"/>
    </source>
</evidence>
<dbReference type="EMBL" id="CP038009">
    <property type="protein sequence ID" value="QBQ16577.1"/>
    <property type="molecule type" value="Genomic_DNA"/>
</dbReference>
<dbReference type="AlphaFoldDB" id="A0A4P7B4J0"/>